<dbReference type="AlphaFoldDB" id="A0A7W9MI02"/>
<reference evidence="1 2" key="1">
    <citation type="submission" date="2020-08" db="EMBL/GenBank/DDBJ databases">
        <title>Sequencing the genomes of 1000 actinobacteria strains.</title>
        <authorList>
            <person name="Klenk H.-P."/>
        </authorList>
    </citation>
    <scope>NUCLEOTIDE SEQUENCE [LARGE SCALE GENOMIC DNA]</scope>
    <source>
        <strain evidence="1 2">DSM 46887</strain>
    </source>
</reference>
<dbReference type="RefSeq" id="WP_184548717.1">
    <property type="nucleotide sequence ID" value="NZ_JACHMP010000001.1"/>
</dbReference>
<accession>A0A7W9MI02</accession>
<gene>
    <name evidence="1" type="ORF">F4562_004041</name>
</gene>
<evidence type="ECO:0000313" key="2">
    <source>
        <dbReference type="Proteomes" id="UP000540685"/>
    </source>
</evidence>
<evidence type="ECO:0000313" key="1">
    <source>
        <dbReference type="EMBL" id="MBB5820979.1"/>
    </source>
</evidence>
<proteinExistence type="predicted"/>
<comment type="caution">
    <text evidence="1">The sequence shown here is derived from an EMBL/GenBank/DDBJ whole genome shotgun (WGS) entry which is preliminary data.</text>
</comment>
<sequence length="317" mass="36141">MAKAGYVVYEVTARVLRRKDEPRPLDDLNGNGVDTLHGVGMILKTLADESSPQADDRYEQAFDIQDFHRSGRTLKIWGSAGPYGATGNLTNVDSGNRRRYGNRDATMVDLRAMLIIPAGERMGLLFCERRGARHLKNIIERHVLKVIGNRHSVRFDVLPFVDPKAWKKFLDSAQTYEISYVYRSTRLEDLAPERRSAGDLRMTVSGGVARRVGKSFRSILSQMAEKHEEVEDDHSGVVIQEFPRPAELRPRDEEHFDHERIEMQVGNDGAKRTIVIERERLPQFIYELEKDLADDALWEHFQDHADKILSDLGSTLG</sequence>
<dbReference type="Proteomes" id="UP000540685">
    <property type="component" value="Unassembled WGS sequence"/>
</dbReference>
<organism evidence="1 2">
    <name type="scientific">Streptosporangium becharense</name>
    <dbReference type="NCBI Taxonomy" id="1816182"/>
    <lineage>
        <taxon>Bacteria</taxon>
        <taxon>Bacillati</taxon>
        <taxon>Actinomycetota</taxon>
        <taxon>Actinomycetes</taxon>
        <taxon>Streptosporangiales</taxon>
        <taxon>Streptosporangiaceae</taxon>
        <taxon>Streptosporangium</taxon>
    </lineage>
</organism>
<protein>
    <submittedName>
        <fullName evidence="1">Uncharacterized protein</fullName>
    </submittedName>
</protein>
<dbReference type="EMBL" id="JACHMP010000001">
    <property type="protein sequence ID" value="MBB5820979.1"/>
    <property type="molecule type" value="Genomic_DNA"/>
</dbReference>
<keyword evidence="2" id="KW-1185">Reference proteome</keyword>
<name>A0A7W9MI02_9ACTN</name>